<organism evidence="2 3">
    <name type="scientific">Plakobranchus ocellatus</name>
    <dbReference type="NCBI Taxonomy" id="259542"/>
    <lineage>
        <taxon>Eukaryota</taxon>
        <taxon>Metazoa</taxon>
        <taxon>Spiralia</taxon>
        <taxon>Lophotrochozoa</taxon>
        <taxon>Mollusca</taxon>
        <taxon>Gastropoda</taxon>
        <taxon>Heterobranchia</taxon>
        <taxon>Euthyneura</taxon>
        <taxon>Panpulmonata</taxon>
        <taxon>Sacoglossa</taxon>
        <taxon>Placobranchoidea</taxon>
        <taxon>Plakobranchidae</taxon>
        <taxon>Plakobranchus</taxon>
    </lineage>
</organism>
<proteinExistence type="predicted"/>
<dbReference type="EMBL" id="BLXT01003902">
    <property type="protein sequence ID" value="GFO07615.1"/>
    <property type="molecule type" value="Genomic_DNA"/>
</dbReference>
<evidence type="ECO:0000256" key="1">
    <source>
        <dbReference type="SAM" id="MobiDB-lite"/>
    </source>
</evidence>
<feature type="compositionally biased region" description="Polar residues" evidence="1">
    <location>
        <begin position="106"/>
        <end position="129"/>
    </location>
</feature>
<evidence type="ECO:0000313" key="2">
    <source>
        <dbReference type="EMBL" id="GFO07615.1"/>
    </source>
</evidence>
<comment type="caution">
    <text evidence="2">The sequence shown here is derived from an EMBL/GenBank/DDBJ whole genome shotgun (WGS) entry which is preliminary data.</text>
</comment>
<feature type="region of interest" description="Disordered" evidence="1">
    <location>
        <begin position="106"/>
        <end position="151"/>
    </location>
</feature>
<keyword evidence="3" id="KW-1185">Reference proteome</keyword>
<name>A0AAV4AHH5_9GAST</name>
<accession>A0AAV4AHH5</accession>
<gene>
    <name evidence="2" type="ORF">PoB_003412000</name>
</gene>
<evidence type="ECO:0000313" key="3">
    <source>
        <dbReference type="Proteomes" id="UP000735302"/>
    </source>
</evidence>
<reference evidence="2 3" key="1">
    <citation type="journal article" date="2021" name="Elife">
        <title>Chloroplast acquisition without the gene transfer in kleptoplastic sea slugs, Plakobranchus ocellatus.</title>
        <authorList>
            <person name="Maeda T."/>
            <person name="Takahashi S."/>
            <person name="Yoshida T."/>
            <person name="Shimamura S."/>
            <person name="Takaki Y."/>
            <person name="Nagai Y."/>
            <person name="Toyoda A."/>
            <person name="Suzuki Y."/>
            <person name="Arimoto A."/>
            <person name="Ishii H."/>
            <person name="Satoh N."/>
            <person name="Nishiyama T."/>
            <person name="Hasebe M."/>
            <person name="Maruyama T."/>
            <person name="Minagawa J."/>
            <person name="Obokata J."/>
            <person name="Shigenobu S."/>
        </authorList>
    </citation>
    <scope>NUCLEOTIDE SEQUENCE [LARGE SCALE GENOMIC DNA]</scope>
</reference>
<dbReference type="Proteomes" id="UP000735302">
    <property type="component" value="Unassembled WGS sequence"/>
</dbReference>
<sequence>MLSTNIYYINPNRSSVRATVHQGMPASKALSRQCMFNALPSAVANEKLSVEPGRRKLDVDRFLKVGDWLCINPCILKAFPIVDGLEDWCGGCNEPETLQSLTLHQNPPRQASMNSSTCDGADFDQNTSVRGREDRGILKNGLSTSQSERGIRGKRMLTKRENRLNLGRCYMVVVKDAK</sequence>
<dbReference type="AlphaFoldDB" id="A0AAV4AHH5"/>
<protein>
    <submittedName>
        <fullName evidence="2">Uncharacterized protein</fullName>
    </submittedName>
</protein>